<feature type="domain" description="AB hydrolase-1" evidence="3">
    <location>
        <begin position="82"/>
        <end position="316"/>
    </location>
</feature>
<dbReference type="Gene3D" id="3.40.50.1820">
    <property type="entry name" value="alpha/beta hydrolase"/>
    <property type="match status" value="1"/>
</dbReference>
<name>A3P4R2_BURP0</name>
<reference evidence="5" key="1">
    <citation type="submission" date="2007-02" db="EMBL/GenBank/DDBJ databases">
        <authorList>
            <person name="DeShazer D."/>
            <person name="Woods D.E."/>
            <person name="Nierman W.C."/>
        </authorList>
    </citation>
    <scope>NUCLEOTIDE SEQUENCE [LARGE SCALE GENOMIC DNA]</scope>
    <source>
        <strain evidence="5">1106a</strain>
    </source>
</reference>
<evidence type="ECO:0000259" key="3">
    <source>
        <dbReference type="Pfam" id="PF00561"/>
    </source>
</evidence>
<dbReference type="GO" id="GO:0016787">
    <property type="term" value="F:hydrolase activity"/>
    <property type="evidence" value="ECO:0007669"/>
    <property type="project" value="UniProtKB-KW"/>
</dbReference>
<protein>
    <submittedName>
        <fullName evidence="4">Hydrolase, alpha/beta fold family</fullName>
    </submittedName>
</protein>
<gene>
    <name evidence="4" type="ordered locus">BURPS1106A_A1287</name>
</gene>
<organism evidence="4 5">
    <name type="scientific">Burkholderia pseudomallei (strain 1106a)</name>
    <dbReference type="NCBI Taxonomy" id="357348"/>
    <lineage>
        <taxon>Bacteria</taxon>
        <taxon>Pseudomonadati</taxon>
        <taxon>Pseudomonadota</taxon>
        <taxon>Betaproteobacteria</taxon>
        <taxon>Burkholderiales</taxon>
        <taxon>Burkholderiaceae</taxon>
        <taxon>Burkholderia</taxon>
        <taxon>pseudomallei group</taxon>
    </lineage>
</organism>
<sequence length="349" mass="38033">MRPEPPSARRRKRGRAPPVGCRLPAAGRSVCAAERAAGMRETRDRSRKSGEPTLDEARRVTSFHHDGLTFDAVDTGPLDGEVIVLLHGWPQTAKCWARVAARLNADGYRTVAPNQRGYSPLARPRRVGAYRMPHLVGDVVALIERLGGGPVHVVGHDWGAAVAWALAGRHPAAVRTLTTVSVPHSGAFMRSMLSSDQLFRSYYMGLFQLPKLPELFVTRCRGLFEKMLTGTGMTRDEVDTVYADIVEAGALTTSLNWYRAMMLTPPGYLTRKVPVPVLHVWGARDAALSRRGAELAREFASGPYRLEVLPHATHWIPEHDAERLAALVRESIAVKPGAAPGPLAAAAAN</sequence>
<dbReference type="InterPro" id="IPR029058">
    <property type="entry name" value="AB_hydrolase_fold"/>
</dbReference>
<evidence type="ECO:0000313" key="4">
    <source>
        <dbReference type="EMBL" id="ABN94930.1"/>
    </source>
</evidence>
<dbReference type="InterPro" id="IPR000639">
    <property type="entry name" value="Epox_hydrolase-like"/>
</dbReference>
<dbReference type="HOGENOM" id="CLU_020336_7_3_4"/>
<keyword evidence="1 4" id="KW-0378">Hydrolase</keyword>
<dbReference type="InterPro" id="IPR000073">
    <property type="entry name" value="AB_hydrolase_1"/>
</dbReference>
<feature type="compositionally biased region" description="Basic and acidic residues" evidence="2">
    <location>
        <begin position="37"/>
        <end position="56"/>
    </location>
</feature>
<evidence type="ECO:0000256" key="2">
    <source>
        <dbReference type="SAM" id="MobiDB-lite"/>
    </source>
</evidence>
<proteinExistence type="predicted"/>
<dbReference type="AlphaFoldDB" id="A3P4R2"/>
<dbReference type="SUPFAM" id="SSF53474">
    <property type="entry name" value="alpha/beta-Hydrolases"/>
    <property type="match status" value="1"/>
</dbReference>
<evidence type="ECO:0000313" key="5">
    <source>
        <dbReference type="Proteomes" id="UP000006738"/>
    </source>
</evidence>
<feature type="region of interest" description="Disordered" evidence="2">
    <location>
        <begin position="1"/>
        <end position="56"/>
    </location>
</feature>
<dbReference type="KEGG" id="bpl:BURPS1106A_A1287"/>
<dbReference type="PRINTS" id="PR00412">
    <property type="entry name" value="EPOXHYDRLASE"/>
</dbReference>
<dbReference type="PANTHER" id="PTHR43329">
    <property type="entry name" value="EPOXIDE HYDROLASE"/>
    <property type="match status" value="1"/>
</dbReference>
<accession>A3P4R2</accession>
<dbReference type="ESTHER" id="burma-q62bl4">
    <property type="family name" value="Epoxide_hydrolase"/>
</dbReference>
<dbReference type="Proteomes" id="UP000006738">
    <property type="component" value="Chromosome II"/>
</dbReference>
<dbReference type="EMBL" id="CP000573">
    <property type="protein sequence ID" value="ABN94930.1"/>
    <property type="molecule type" value="Genomic_DNA"/>
</dbReference>
<evidence type="ECO:0000256" key="1">
    <source>
        <dbReference type="ARBA" id="ARBA00022801"/>
    </source>
</evidence>
<dbReference type="Pfam" id="PF00561">
    <property type="entry name" value="Abhydrolase_1"/>
    <property type="match status" value="1"/>
</dbReference>